<evidence type="ECO:0000256" key="4">
    <source>
        <dbReference type="SAM" id="MobiDB-lite"/>
    </source>
</evidence>
<dbReference type="GO" id="GO:0019028">
    <property type="term" value="C:viral capsid"/>
    <property type="evidence" value="ECO:0007669"/>
    <property type="project" value="UniProtKB-KW"/>
</dbReference>
<evidence type="ECO:0000313" key="5">
    <source>
        <dbReference type="EMBL" id="AXN70094.1"/>
    </source>
</evidence>
<organism evidence="5">
    <name type="scientific">Little cherry virus 1</name>
    <dbReference type="NCBI Taxonomy" id="217686"/>
    <lineage>
        <taxon>Viruses</taxon>
        <taxon>Riboviria</taxon>
        <taxon>Orthornavirae</taxon>
        <taxon>Kitrinoviricota</taxon>
        <taxon>Alsuviricetes</taxon>
        <taxon>Martellivirales</taxon>
        <taxon>Closteroviridae</taxon>
        <taxon>Velarivirus</taxon>
        <taxon>Velarivirus nanoavii</taxon>
    </lineage>
</organism>
<dbReference type="EMBL" id="MH364114">
    <property type="protein sequence ID" value="AXN70094.1"/>
    <property type="molecule type" value="Genomic_RNA"/>
</dbReference>
<proteinExistence type="predicted"/>
<gene>
    <name evidence="5" type="primary">ORF6</name>
</gene>
<name>A0A346FML7_9CLOS</name>
<feature type="compositionally biased region" description="Basic and acidic residues" evidence="4">
    <location>
        <begin position="446"/>
        <end position="458"/>
    </location>
</feature>
<sequence length="662" mass="76375">MNFYDSYTISRISFRDIQAKIKLSSVETCIAVNKTYYVTIGDTNNNIRFFLLSPDHISLNWRFGIELTVNDKLLNEDQSNEYIVNNSGFDVSDVDPRELQISATGFNDILNIELNGNKLMDIRQTFLTKKGIIYGVNEYYNKNLLKILDEFAGVNSIIKSPRYSIEILLDGKPYLGSWYLNDGPNHKSIAYVKNKLENINTVLDLIENNYGKMNLLDVGLKESVDLEVNLNNNNCLRIYDVIKCSDEIHEAVAFCELQTTVEEKINVILQYWIGDGNDILEFVLRCKNSYFGCEVWKNSIGRYSKLTEFTKYHSFTKYYGSGCILIGFYYDDRFHSYVFTINGIIACMVKNDLLNANYEVGFEYQVFGEGAQTFNMKNFKRLKSNNKIYKLLRYPYPLVRPDSSDMTNHHINNNISTNKEVLLTEVSKIDDLFDIPESRPTIEMGSKSKETKRPRIGSDSDGEQDLNPLFELKQVPITKSSELIKSTMQINLDNSSIESKPNYVWVFEYAKECDEVISIIAKAIQISIPDAKLVVFQMAICCGTSIESVHDKHTSLIFNFLNNKRIYLRFIATCFFRKNARINLFRRYMRSCTAEVLELLRIGKLSPSLGRAIKLGIDKQFAFLACDFWSFDEMKLTTQEHEVIGNLKSVRKSNQRIHLLRN</sequence>
<feature type="region of interest" description="Disordered" evidence="4">
    <location>
        <begin position="440"/>
        <end position="466"/>
    </location>
</feature>
<protein>
    <submittedName>
        <fullName evidence="5">CPm</fullName>
    </submittedName>
</protein>
<dbReference type="Pfam" id="PF01785">
    <property type="entry name" value="Closter_coat"/>
    <property type="match status" value="1"/>
</dbReference>
<dbReference type="InterPro" id="IPR002679">
    <property type="entry name" value="Closter_coat"/>
</dbReference>
<keyword evidence="2" id="KW-0167">Capsid protein</keyword>
<keyword evidence="3" id="KW-0946">Virion</keyword>
<comment type="subcellular location">
    <subcellularLocation>
        <location evidence="1">Virion</location>
    </subcellularLocation>
</comment>
<evidence type="ECO:0000256" key="1">
    <source>
        <dbReference type="ARBA" id="ARBA00004328"/>
    </source>
</evidence>
<accession>A0A346FML7</accession>
<evidence type="ECO:0000256" key="2">
    <source>
        <dbReference type="ARBA" id="ARBA00022561"/>
    </source>
</evidence>
<evidence type="ECO:0000256" key="3">
    <source>
        <dbReference type="ARBA" id="ARBA00022844"/>
    </source>
</evidence>
<reference evidence="5" key="1">
    <citation type="journal article" date="2018" name="Viruses">
        <title>High-Throughput Sequencing Reveals Further Diversity of Little Cherry Virus 1 with Implications for Diagnostics.</title>
        <authorList>
            <person name="Katsiani A."/>
            <person name="Maliogka V.I."/>
            <person name="Katis N."/>
            <person name="Svanella-Dumas L."/>
            <person name="Olmos A."/>
            <person name="Ruiz-Garcia A.B."/>
            <person name="Marais A."/>
            <person name="Faure C."/>
            <person name="Theil S."/>
            <person name="Lotos L."/>
            <person name="Candresse T."/>
        </authorList>
    </citation>
    <scope>NUCLEOTIDE SEQUENCE</scope>
    <source>
        <strain evidence="5">C118-Iso1</strain>
    </source>
</reference>